<sequence>MIMLISSCEEAKTAWKILQDIFESNEDVESKSGHRNNYIAFACAISKESNDSSAVPKTSSVLTNVVASAIPTTLVVPTDSNTTDQVSSSIYDSDSDSTNSVDTADLKKHVCKDLYEMVRGN</sequence>
<evidence type="ECO:0000313" key="2">
    <source>
        <dbReference type="EMBL" id="KAK9083460.1"/>
    </source>
</evidence>
<name>A0AAP0HI38_9MAGN</name>
<protein>
    <submittedName>
        <fullName evidence="2">Uncharacterized protein</fullName>
    </submittedName>
</protein>
<proteinExistence type="predicted"/>
<evidence type="ECO:0000313" key="3">
    <source>
        <dbReference type="Proteomes" id="UP001419268"/>
    </source>
</evidence>
<dbReference type="Proteomes" id="UP001419268">
    <property type="component" value="Unassembled WGS sequence"/>
</dbReference>
<gene>
    <name evidence="2" type="ORF">Scep_029931</name>
</gene>
<dbReference type="EMBL" id="JBBNAG010000013">
    <property type="protein sequence ID" value="KAK9083460.1"/>
    <property type="molecule type" value="Genomic_DNA"/>
</dbReference>
<keyword evidence="3" id="KW-1185">Reference proteome</keyword>
<feature type="region of interest" description="Disordered" evidence="1">
    <location>
        <begin position="78"/>
        <end position="102"/>
    </location>
</feature>
<evidence type="ECO:0000256" key="1">
    <source>
        <dbReference type="SAM" id="MobiDB-lite"/>
    </source>
</evidence>
<comment type="caution">
    <text evidence="2">The sequence shown here is derived from an EMBL/GenBank/DDBJ whole genome shotgun (WGS) entry which is preliminary data.</text>
</comment>
<accession>A0AAP0HI38</accession>
<dbReference type="AlphaFoldDB" id="A0AAP0HI38"/>
<reference evidence="2 3" key="1">
    <citation type="submission" date="2024-01" db="EMBL/GenBank/DDBJ databases">
        <title>Genome assemblies of Stephania.</title>
        <authorList>
            <person name="Yang L."/>
        </authorList>
    </citation>
    <scope>NUCLEOTIDE SEQUENCE [LARGE SCALE GENOMIC DNA]</scope>
    <source>
        <strain evidence="2">JXDWG</strain>
        <tissue evidence="2">Leaf</tissue>
    </source>
</reference>
<organism evidence="2 3">
    <name type="scientific">Stephania cephalantha</name>
    <dbReference type="NCBI Taxonomy" id="152367"/>
    <lineage>
        <taxon>Eukaryota</taxon>
        <taxon>Viridiplantae</taxon>
        <taxon>Streptophyta</taxon>
        <taxon>Embryophyta</taxon>
        <taxon>Tracheophyta</taxon>
        <taxon>Spermatophyta</taxon>
        <taxon>Magnoliopsida</taxon>
        <taxon>Ranunculales</taxon>
        <taxon>Menispermaceae</taxon>
        <taxon>Menispermoideae</taxon>
        <taxon>Cissampelideae</taxon>
        <taxon>Stephania</taxon>
    </lineage>
</organism>
<feature type="compositionally biased region" description="Low complexity" evidence="1">
    <location>
        <begin position="84"/>
        <end position="102"/>
    </location>
</feature>